<sequence>MKYTNSYVLASGVPLGGIGTGSLELRADGRFYDWTIFNNGGYAERQEIRYTYYLNEFDSFLVVRKDNKVRILQAYNYYYNVNPYTVPWIKPVKEIEFIGEPPLAYLVFKDDIIVKMKAFSSFVPHDLKNSSLPAVILKIDFDGIADLLFGIKNPFAENGKIENSNDMLIFSGNVDPKDPRYNGNLCIKIIGNDTYTSKLSYFPTPKEWYEFRETGKISVKDGENLGLIGAKGKEITIIISWYFPNHLLTNGYKIGHYYENFFSNCADVVNYVQSNLNTIESKTTQFHDLLYSPQGIENWIADLIGSQLSTLVKSTWLGKDGFFGLWEGYFESSDIRKNGQYPYNGGPVHTALNTIDVTLYYAYSLLVLFPELAKSVMKFAANNILDENKEDYIIYSLGLNENRKLFLDKLSKDPSIVSDLKKLTSTIKEIVKETSKDPKGRVPHFITDNLKIDEYNRNDLNPEFVLIWYLISKMSGDKEFFTLLYNKAKEAIDSILRTHSYEGLLYNRLPAGVDWSRYVSQEFKNTVRGISGSILPELGYDMVPMSLQTYDDWTMLGISSFTSILWLAALKAFNEASSYLGKDYNYNYDEPLQKLIKYLWNGEYFDLWYDPISQFRDNACNASQLIGEWYMTLLDMNLLNKEMVHKTLKSIIRYNFKNEEGVINGAYPDGYRPMLNNYKNPLNLPASIQFDTPWSGVEFYLASHLIYEKMVEDGIKVLKGIYDRYAVAGHFWDHIEWGAHYSRPLSAISVIPAFEGIKYEAFKNTLIIDPAISELSWILLLPTMLGKISIKEREISIKALEGNLRINSIRLNYRPSAIKLNGANITFKTEEIDQKYEVLINIDIKEGDVLEIS</sequence>
<dbReference type="InterPro" id="IPR052566">
    <property type="entry name" value="Non-lysos_glucosylceramidase"/>
</dbReference>
<dbReference type="OrthoDB" id="40125at2157"/>
<organism evidence="3 4">
    <name type="scientific">Acidianus sulfidivorans JP7</name>
    <dbReference type="NCBI Taxonomy" id="619593"/>
    <lineage>
        <taxon>Archaea</taxon>
        <taxon>Thermoproteota</taxon>
        <taxon>Thermoprotei</taxon>
        <taxon>Sulfolobales</taxon>
        <taxon>Sulfolobaceae</taxon>
        <taxon>Acidianus</taxon>
    </lineage>
</organism>
<keyword evidence="4" id="KW-1185">Reference proteome</keyword>
<dbReference type="GeneID" id="36837199"/>
<dbReference type="KEGG" id="asul:DFR86_04480"/>
<dbReference type="PANTHER" id="PTHR12654:SF0">
    <property type="entry name" value="NON-LYSOSOMAL GLUCOSYLCERAMIDASE"/>
    <property type="match status" value="1"/>
</dbReference>
<dbReference type="Pfam" id="PF04685">
    <property type="entry name" value="DUF608"/>
    <property type="match status" value="2"/>
</dbReference>
<dbReference type="InterPro" id="IPR008928">
    <property type="entry name" value="6-hairpin_glycosidase_sf"/>
</dbReference>
<evidence type="ECO:0000259" key="2">
    <source>
        <dbReference type="Pfam" id="PF12215"/>
    </source>
</evidence>
<dbReference type="Proteomes" id="UP000248410">
    <property type="component" value="Chromosome"/>
</dbReference>
<protein>
    <submittedName>
        <fullName evidence="3">Beta-glucosidase</fullName>
    </submittedName>
</protein>
<dbReference type="InterPro" id="IPR012341">
    <property type="entry name" value="6hp_glycosidase-like_sf"/>
</dbReference>
<dbReference type="InterPro" id="IPR006775">
    <property type="entry name" value="GH116_catalytic"/>
</dbReference>
<dbReference type="GO" id="GO:0005975">
    <property type="term" value="P:carbohydrate metabolic process"/>
    <property type="evidence" value="ECO:0007669"/>
    <property type="project" value="InterPro"/>
</dbReference>
<feature type="domain" description="Glycosyl-hydrolase family 116 catalytic region" evidence="1">
    <location>
        <begin position="340"/>
        <end position="497"/>
    </location>
</feature>
<feature type="domain" description="Glycosyl-hydrolase family 116 catalytic region" evidence="1">
    <location>
        <begin position="548"/>
        <end position="726"/>
    </location>
</feature>
<evidence type="ECO:0000259" key="1">
    <source>
        <dbReference type="Pfam" id="PF04685"/>
    </source>
</evidence>
<evidence type="ECO:0000313" key="3">
    <source>
        <dbReference type="EMBL" id="AWR96885.1"/>
    </source>
</evidence>
<name>A0A2U9ILL4_9CREN</name>
<evidence type="ECO:0000313" key="4">
    <source>
        <dbReference type="Proteomes" id="UP000248410"/>
    </source>
</evidence>
<dbReference type="EMBL" id="CP029288">
    <property type="protein sequence ID" value="AWR96885.1"/>
    <property type="molecule type" value="Genomic_DNA"/>
</dbReference>
<dbReference type="PANTHER" id="PTHR12654">
    <property type="entry name" value="BILE ACID BETA-GLUCOSIDASE-RELATED"/>
    <property type="match status" value="1"/>
</dbReference>
<dbReference type="RefSeq" id="WP_110379775.1">
    <property type="nucleotide sequence ID" value="NZ_CP029288.2"/>
</dbReference>
<dbReference type="AlphaFoldDB" id="A0A2U9ILL4"/>
<gene>
    <name evidence="3" type="ORF">DFR86_04480</name>
</gene>
<dbReference type="SUPFAM" id="SSF48208">
    <property type="entry name" value="Six-hairpin glycosidases"/>
    <property type="match status" value="1"/>
</dbReference>
<dbReference type="Gene3D" id="1.50.10.10">
    <property type="match status" value="1"/>
</dbReference>
<accession>A0A2U9ILL4</accession>
<proteinExistence type="predicted"/>
<reference evidence="3 4" key="1">
    <citation type="submission" date="2018-05" db="EMBL/GenBank/DDBJ databases">
        <title>Complete Genome Sequences of Extremely Thermoacidophilic, Metal-Mobilizing Type-Strain Members of the Archaeal Family Sulfolobaceae: Acidianus brierleyi DSM-1651T, Acidianus sulfidivorans DSM-18786T, Metallosphaera hakonensis DSM-7519T, and Metallosphaera prunae DSM-10039T.</title>
        <authorList>
            <person name="Counts J.A."/>
            <person name="Kelly R.M."/>
        </authorList>
    </citation>
    <scope>NUCLEOTIDE SEQUENCE [LARGE SCALE GENOMIC DNA]</scope>
    <source>
        <strain evidence="3 4">JP7</strain>
    </source>
</reference>
<dbReference type="GO" id="GO:0008422">
    <property type="term" value="F:beta-glucosidase activity"/>
    <property type="evidence" value="ECO:0007669"/>
    <property type="project" value="TreeGrafter"/>
</dbReference>
<dbReference type="Pfam" id="PF12215">
    <property type="entry name" value="Glyco_hydr_116N"/>
    <property type="match status" value="1"/>
</dbReference>
<dbReference type="InterPro" id="IPR024462">
    <property type="entry name" value="GH116_N"/>
</dbReference>
<feature type="domain" description="Glycosyl-hydrolase family 116 N-terminal" evidence="2">
    <location>
        <begin position="12"/>
        <end position="277"/>
    </location>
</feature>